<dbReference type="SUPFAM" id="SSF52047">
    <property type="entry name" value="RNI-like"/>
    <property type="match status" value="1"/>
</dbReference>
<accession>A0A8H5FH23</accession>
<evidence type="ECO:0000313" key="1">
    <source>
        <dbReference type="EMBL" id="KAF5336955.1"/>
    </source>
</evidence>
<dbReference type="EMBL" id="JAACJK010000057">
    <property type="protein sequence ID" value="KAF5336955.1"/>
    <property type="molecule type" value="Genomic_DNA"/>
</dbReference>
<gene>
    <name evidence="1" type="ORF">D9611_003018</name>
</gene>
<comment type="caution">
    <text evidence="1">The sequence shown here is derived from an EMBL/GenBank/DDBJ whole genome shotgun (WGS) entry which is preliminary data.</text>
</comment>
<keyword evidence="2" id="KW-1185">Reference proteome</keyword>
<dbReference type="Proteomes" id="UP000541558">
    <property type="component" value="Unassembled WGS sequence"/>
</dbReference>
<organism evidence="1 2">
    <name type="scientific">Ephemerocybe angulata</name>
    <dbReference type="NCBI Taxonomy" id="980116"/>
    <lineage>
        <taxon>Eukaryota</taxon>
        <taxon>Fungi</taxon>
        <taxon>Dikarya</taxon>
        <taxon>Basidiomycota</taxon>
        <taxon>Agaricomycotina</taxon>
        <taxon>Agaricomycetes</taxon>
        <taxon>Agaricomycetidae</taxon>
        <taxon>Agaricales</taxon>
        <taxon>Agaricineae</taxon>
        <taxon>Psathyrellaceae</taxon>
        <taxon>Ephemerocybe</taxon>
    </lineage>
</organism>
<dbReference type="Gene3D" id="3.80.10.10">
    <property type="entry name" value="Ribonuclease Inhibitor"/>
    <property type="match status" value="1"/>
</dbReference>
<evidence type="ECO:0000313" key="2">
    <source>
        <dbReference type="Proteomes" id="UP000541558"/>
    </source>
</evidence>
<dbReference type="InterPro" id="IPR032675">
    <property type="entry name" value="LRR_dom_sf"/>
</dbReference>
<proteinExistence type="predicted"/>
<dbReference type="AlphaFoldDB" id="A0A8H5FH23"/>
<dbReference type="OrthoDB" id="2447803at2759"/>
<sequence length="568" mass="63930">MDNPHPEDEKSRACALLEQPEIIDLIFKYFVPVHLHPQGQGAPIPQLQLRAGWRKELLKLALVCKAFHGPAIDCLWSRLDSLTPLFKLLPGLRAINGSYVFLGNISPSVGDIIVEDPKVSVFHRCARAVRSITLKAGEDKTLPLSLSGIAWLRQQLKGVPLMPGLRRICFSDPRSDMGLLPLVLSPSLETVEFNGAFLSEDGFNAYALPLVCSTVRSIRHLSLHDERTVSHPALWESLATELAKHQLQSLTLRFPNNPTLTPTFLSRIGRNLDHLTSLTLDIHTPSHGPSAEESSKVLFPSLTTLELVNRSNCNVCQCYPRSLLQKATSMSFHLSTDALEDDTFAATVETLSTVQPLREVRMHGNFTVYMGPLLPFLRTLDLESFRLENTRMGRVEHSNRRGVEQLIDAAYDDNGRKRRRYLQELSTPVTVMYGPTASLNSLSSLLRIARHAKGLQRISLTLDSSSFDHGVLASIIGSWKSDAPSTILHLDICDCHSWKNKFTPAKCRDLARLLDTIFPDLETLTMKKGRDQRWDAEWEMIEECRRMRKALRTSGKSVEDYRAVERTW</sequence>
<reference evidence="1 2" key="1">
    <citation type="journal article" date="2020" name="ISME J.">
        <title>Uncovering the hidden diversity of litter-decomposition mechanisms in mushroom-forming fungi.</title>
        <authorList>
            <person name="Floudas D."/>
            <person name="Bentzer J."/>
            <person name="Ahren D."/>
            <person name="Johansson T."/>
            <person name="Persson P."/>
            <person name="Tunlid A."/>
        </authorList>
    </citation>
    <scope>NUCLEOTIDE SEQUENCE [LARGE SCALE GENOMIC DNA]</scope>
    <source>
        <strain evidence="1 2">CBS 175.51</strain>
    </source>
</reference>
<protein>
    <submittedName>
        <fullName evidence="1">Uncharacterized protein</fullName>
    </submittedName>
</protein>
<name>A0A8H5FH23_9AGAR</name>